<dbReference type="Gene3D" id="3.30.565.10">
    <property type="entry name" value="Histidine kinase-like ATPase, C-terminal domain"/>
    <property type="match status" value="1"/>
</dbReference>
<reference evidence="8 9" key="1">
    <citation type="submission" date="2019-10" db="EMBL/GenBank/DDBJ databases">
        <title>Genomic analysis of Raineyella sp. CBA3103.</title>
        <authorList>
            <person name="Roh S.W."/>
        </authorList>
    </citation>
    <scope>NUCLEOTIDE SEQUENCE [LARGE SCALE GENOMIC DNA]</scope>
    <source>
        <strain evidence="8 9">CBA3103</strain>
    </source>
</reference>
<keyword evidence="3" id="KW-0808">Transferase</keyword>
<dbReference type="InterPro" id="IPR003594">
    <property type="entry name" value="HATPase_dom"/>
</dbReference>
<dbReference type="KEGG" id="rain:Rai3103_04505"/>
<dbReference type="InterPro" id="IPR050482">
    <property type="entry name" value="Sensor_HK_TwoCompSys"/>
</dbReference>
<evidence type="ECO:0000313" key="9">
    <source>
        <dbReference type="Proteomes" id="UP000386847"/>
    </source>
</evidence>
<evidence type="ECO:0000256" key="3">
    <source>
        <dbReference type="ARBA" id="ARBA00022679"/>
    </source>
</evidence>
<dbReference type="GO" id="GO:0004673">
    <property type="term" value="F:protein histidine kinase activity"/>
    <property type="evidence" value="ECO:0007669"/>
    <property type="project" value="UniProtKB-EC"/>
</dbReference>
<dbReference type="Proteomes" id="UP000386847">
    <property type="component" value="Chromosome"/>
</dbReference>
<name>A0A5Q2F8Q2_9ACTN</name>
<dbReference type="CDD" id="cd16917">
    <property type="entry name" value="HATPase_UhpB-NarQ-NarX-like"/>
    <property type="match status" value="1"/>
</dbReference>
<keyword evidence="9" id="KW-1185">Reference proteome</keyword>
<evidence type="ECO:0000256" key="6">
    <source>
        <dbReference type="SAM" id="MobiDB-lite"/>
    </source>
</evidence>
<dbReference type="EC" id="2.7.13.3" evidence="2"/>
<dbReference type="PANTHER" id="PTHR24421:SF10">
    <property type="entry name" value="NITRATE_NITRITE SENSOR PROTEIN NARQ"/>
    <property type="match status" value="1"/>
</dbReference>
<dbReference type="EMBL" id="CP045725">
    <property type="protein sequence ID" value="QGF23048.1"/>
    <property type="molecule type" value="Genomic_DNA"/>
</dbReference>
<dbReference type="PANTHER" id="PTHR24421">
    <property type="entry name" value="NITRATE/NITRITE SENSOR PROTEIN NARX-RELATED"/>
    <property type="match status" value="1"/>
</dbReference>
<dbReference type="InterPro" id="IPR036890">
    <property type="entry name" value="HATPase_C_sf"/>
</dbReference>
<keyword evidence="5" id="KW-0902">Two-component regulatory system</keyword>
<protein>
    <recommendedName>
        <fullName evidence="2">histidine kinase</fullName>
        <ecNumber evidence="2">2.7.13.3</ecNumber>
    </recommendedName>
</protein>
<dbReference type="GO" id="GO:0000160">
    <property type="term" value="P:phosphorelay signal transduction system"/>
    <property type="evidence" value="ECO:0007669"/>
    <property type="project" value="UniProtKB-KW"/>
</dbReference>
<feature type="region of interest" description="Disordered" evidence="6">
    <location>
        <begin position="97"/>
        <end position="123"/>
    </location>
</feature>
<evidence type="ECO:0000256" key="4">
    <source>
        <dbReference type="ARBA" id="ARBA00022777"/>
    </source>
</evidence>
<dbReference type="Pfam" id="PF02518">
    <property type="entry name" value="HATPase_c"/>
    <property type="match status" value="1"/>
</dbReference>
<evidence type="ECO:0000256" key="5">
    <source>
        <dbReference type="ARBA" id="ARBA00023012"/>
    </source>
</evidence>
<evidence type="ECO:0000256" key="2">
    <source>
        <dbReference type="ARBA" id="ARBA00012438"/>
    </source>
</evidence>
<evidence type="ECO:0000259" key="7">
    <source>
        <dbReference type="Pfam" id="PF02518"/>
    </source>
</evidence>
<feature type="domain" description="Histidine kinase/HSP90-like ATPase" evidence="7">
    <location>
        <begin position="27"/>
        <end position="109"/>
    </location>
</feature>
<evidence type="ECO:0000313" key="8">
    <source>
        <dbReference type="EMBL" id="QGF23048.1"/>
    </source>
</evidence>
<evidence type="ECO:0000256" key="1">
    <source>
        <dbReference type="ARBA" id="ARBA00000085"/>
    </source>
</evidence>
<accession>A0A5Q2F8Q2</accession>
<proteinExistence type="predicted"/>
<comment type="catalytic activity">
    <reaction evidence="1">
        <text>ATP + protein L-histidine = ADP + protein N-phospho-L-histidine.</text>
        <dbReference type="EC" id="2.7.13.3"/>
    </reaction>
</comment>
<gene>
    <name evidence="8" type="ORF">Rai3103_04505</name>
</gene>
<organism evidence="8 9">
    <name type="scientific">Raineyella fluvialis</name>
    <dbReference type="NCBI Taxonomy" id="2662261"/>
    <lineage>
        <taxon>Bacteria</taxon>
        <taxon>Bacillati</taxon>
        <taxon>Actinomycetota</taxon>
        <taxon>Actinomycetes</taxon>
        <taxon>Propionibacteriales</taxon>
        <taxon>Propionibacteriaceae</taxon>
        <taxon>Raineyella</taxon>
    </lineage>
</organism>
<dbReference type="AlphaFoldDB" id="A0A5Q2F8Q2"/>
<sequence>MDVSVRTAGFGDDETVRLPAPVEACAYFVITEALANVVKHSGAARGDIALELGAGRLRAIVRDEGCGGASPAAGNGLVGMRRRLAAFDGTLSVSSPAGGPTVVTMEMPCEPLSPKTTPSSGQD</sequence>
<dbReference type="SUPFAM" id="SSF55874">
    <property type="entry name" value="ATPase domain of HSP90 chaperone/DNA topoisomerase II/histidine kinase"/>
    <property type="match status" value="1"/>
</dbReference>
<keyword evidence="4" id="KW-0418">Kinase</keyword>
<feature type="compositionally biased region" description="Polar residues" evidence="6">
    <location>
        <begin position="114"/>
        <end position="123"/>
    </location>
</feature>